<evidence type="ECO:0000313" key="1">
    <source>
        <dbReference type="EMBL" id="XBH18842.1"/>
    </source>
</evidence>
<proteinExistence type="predicted"/>
<organism evidence="1">
    <name type="scientific">Telmatobacter sp. DSM 110680</name>
    <dbReference type="NCBI Taxonomy" id="3036704"/>
    <lineage>
        <taxon>Bacteria</taxon>
        <taxon>Pseudomonadati</taxon>
        <taxon>Acidobacteriota</taxon>
        <taxon>Terriglobia</taxon>
        <taxon>Terriglobales</taxon>
        <taxon>Acidobacteriaceae</taxon>
        <taxon>Telmatobacter</taxon>
    </lineage>
</organism>
<sequence>MKITIGGQDFTSALDAAHPLTIERKLNEPSVCQLWITTAADTQIAITRNQPIQVTGDDGSFYFTGYIAASPLPEYAGLGMEGPRYRIALQAISDEYLLDQLAMAPGKGAAGLNAGPLVASLATKTGSAALSTQTLSLNTPVSEFAPVLGASFSGSAGAASNQARATYRALNGALTLSSVPAALHTLDETDGSLALANLTLKAGTRRAIANDITVCGQHEPTAYVTEYFLGDGVTSQFDLSSDAYLPPSSRTTIIRELFNEAQIDLRLWGNPGSHNYFSLGAGGLSMQGGTGRDGDTQLTWIDPVEMGGTLLLEACGVTLANGSTGILAGFYTGEQTQQGCIAGFQITAQSGTGAVAIQPIVLGSPAGSGYQVNPANQYSLRVRVHCPECERGLAVYRTYGDKGAITYGGQWNAASAKLQFEIQEYVNGVAGMPVTLYDGQIASLPGACSVVAASSINLFGSMRALDLTNLGSGWVVTTPANGSPATRRVGSTAQGAECRVESTGKLVFYTGFAPPIGEQIAVSYRAVGRATGRAVNAASQQALAQAGLPSVSAWIGSVTSPVPRSSQDCRNASLALAESAASMSALWSGTYTCTRANLDADAWPGDALELNAPSASLNAQVVVRDVKLTYEASHPDIVQYAINFSNDWADDLAIKANELVPADAWLPAPIAPSYLSNPSGLSVTSITGRTVTINVGTTAPIGGGFEIRRRDNCFMPGADPDLVMRGSQSNLTFTRVSASDRFFIRIYDGSKPPAYSEFSAALIFNLPLAS</sequence>
<accession>A0AAU7DP45</accession>
<dbReference type="EMBL" id="CP121196">
    <property type="protein sequence ID" value="XBH18842.1"/>
    <property type="molecule type" value="Genomic_DNA"/>
</dbReference>
<name>A0AAU7DP45_9BACT</name>
<reference evidence="1" key="1">
    <citation type="submission" date="2023-03" db="EMBL/GenBank/DDBJ databases">
        <title>Edaphobacter sp.</title>
        <authorList>
            <person name="Huber K.J."/>
            <person name="Papendorf J."/>
            <person name="Pilke C."/>
            <person name="Bunk B."/>
            <person name="Sproeer C."/>
            <person name="Pester M."/>
        </authorList>
    </citation>
    <scope>NUCLEOTIDE SEQUENCE</scope>
    <source>
        <strain evidence="1">DSM 110680</strain>
    </source>
</reference>
<gene>
    <name evidence="1" type="ORF">P8935_05880</name>
</gene>
<dbReference type="RefSeq" id="WP_348264060.1">
    <property type="nucleotide sequence ID" value="NZ_CP121196.1"/>
</dbReference>
<dbReference type="AlphaFoldDB" id="A0AAU7DP45"/>
<protein>
    <submittedName>
        <fullName evidence="1">Uncharacterized protein</fullName>
    </submittedName>
</protein>